<evidence type="ECO:0000256" key="5">
    <source>
        <dbReference type="ARBA" id="ARBA00023242"/>
    </source>
</evidence>
<dbReference type="SUPFAM" id="SSF55455">
    <property type="entry name" value="SRF-like"/>
    <property type="match status" value="1"/>
</dbReference>
<evidence type="ECO:0000259" key="6">
    <source>
        <dbReference type="PROSITE" id="PS50066"/>
    </source>
</evidence>
<dbReference type="AlphaFoldDB" id="A0A9J5Z5M0"/>
<dbReference type="GO" id="GO:0046983">
    <property type="term" value="F:protein dimerization activity"/>
    <property type="evidence" value="ECO:0007669"/>
    <property type="project" value="InterPro"/>
</dbReference>
<keyword evidence="3" id="KW-0238">DNA-binding</keyword>
<sequence length="186" mass="21451">MPRKRARLTTSDLDEEKRKKMLNEKLTSLCKKAHELSILCDVKIGIICSIPEKTDVFAWPSLTEAQNIVNDYLAFPEHKLVTHNDYLKPIVKNREKYIKELEEIVKEKEMKNLFNELFEGKELFNVREIKGLLKLIVAKRVHLEQRKIQLNEVVANSSAPFEICGYQEIPDGTNMSCGAVIGLFHP</sequence>
<dbReference type="EMBL" id="JACXVP010000004">
    <property type="protein sequence ID" value="KAG5608291.1"/>
    <property type="molecule type" value="Genomic_DNA"/>
</dbReference>
<gene>
    <name evidence="7" type="ORF">H5410_019572</name>
</gene>
<feature type="domain" description="MADS-box" evidence="6">
    <location>
        <begin position="14"/>
        <end position="47"/>
    </location>
</feature>
<keyword evidence="4" id="KW-0804">Transcription</keyword>
<dbReference type="Gene3D" id="3.40.1810.10">
    <property type="entry name" value="Transcription factor, MADS-box"/>
    <property type="match status" value="1"/>
</dbReference>
<dbReference type="InterPro" id="IPR002100">
    <property type="entry name" value="TF_MADSbox"/>
</dbReference>
<comment type="subcellular location">
    <subcellularLocation>
        <location evidence="1">Nucleus</location>
    </subcellularLocation>
</comment>
<dbReference type="GO" id="GO:0005634">
    <property type="term" value="C:nucleus"/>
    <property type="evidence" value="ECO:0007669"/>
    <property type="project" value="UniProtKB-SubCell"/>
</dbReference>
<dbReference type="GO" id="GO:0003677">
    <property type="term" value="F:DNA binding"/>
    <property type="evidence" value="ECO:0007669"/>
    <property type="project" value="UniProtKB-KW"/>
</dbReference>
<accession>A0A9J5Z5M0</accession>
<organism evidence="7 8">
    <name type="scientific">Solanum commersonii</name>
    <name type="common">Commerson's wild potato</name>
    <name type="synonym">Commerson's nightshade</name>
    <dbReference type="NCBI Taxonomy" id="4109"/>
    <lineage>
        <taxon>Eukaryota</taxon>
        <taxon>Viridiplantae</taxon>
        <taxon>Streptophyta</taxon>
        <taxon>Embryophyta</taxon>
        <taxon>Tracheophyta</taxon>
        <taxon>Spermatophyta</taxon>
        <taxon>Magnoliopsida</taxon>
        <taxon>eudicotyledons</taxon>
        <taxon>Gunneridae</taxon>
        <taxon>Pentapetalae</taxon>
        <taxon>asterids</taxon>
        <taxon>lamiids</taxon>
        <taxon>Solanales</taxon>
        <taxon>Solanaceae</taxon>
        <taxon>Solanoideae</taxon>
        <taxon>Solaneae</taxon>
        <taxon>Solanum</taxon>
    </lineage>
</organism>
<dbReference type="OrthoDB" id="1299655at2759"/>
<keyword evidence="8" id="KW-1185">Reference proteome</keyword>
<evidence type="ECO:0000313" key="8">
    <source>
        <dbReference type="Proteomes" id="UP000824120"/>
    </source>
</evidence>
<keyword evidence="5" id="KW-0539">Nucleus</keyword>
<evidence type="ECO:0000313" key="7">
    <source>
        <dbReference type="EMBL" id="KAG5608291.1"/>
    </source>
</evidence>
<dbReference type="Pfam" id="PF00319">
    <property type="entry name" value="SRF-TF"/>
    <property type="match status" value="1"/>
</dbReference>
<proteinExistence type="predicted"/>
<evidence type="ECO:0000256" key="3">
    <source>
        <dbReference type="ARBA" id="ARBA00023125"/>
    </source>
</evidence>
<name>A0A9J5Z5M0_SOLCO</name>
<protein>
    <recommendedName>
        <fullName evidence="6">MADS-box domain-containing protein</fullName>
    </recommendedName>
</protein>
<dbReference type="InterPro" id="IPR036879">
    <property type="entry name" value="TF_MADSbox_sf"/>
</dbReference>
<dbReference type="PROSITE" id="PS50066">
    <property type="entry name" value="MADS_BOX_2"/>
    <property type="match status" value="1"/>
</dbReference>
<comment type="caution">
    <text evidence="7">The sequence shown here is derived from an EMBL/GenBank/DDBJ whole genome shotgun (WGS) entry which is preliminary data.</text>
</comment>
<evidence type="ECO:0000256" key="2">
    <source>
        <dbReference type="ARBA" id="ARBA00023015"/>
    </source>
</evidence>
<evidence type="ECO:0000256" key="4">
    <source>
        <dbReference type="ARBA" id="ARBA00023163"/>
    </source>
</evidence>
<dbReference type="Proteomes" id="UP000824120">
    <property type="component" value="Chromosome 4"/>
</dbReference>
<evidence type="ECO:0000256" key="1">
    <source>
        <dbReference type="ARBA" id="ARBA00004123"/>
    </source>
</evidence>
<keyword evidence="2" id="KW-0805">Transcription regulation</keyword>
<reference evidence="7 8" key="1">
    <citation type="submission" date="2020-09" db="EMBL/GenBank/DDBJ databases">
        <title>De no assembly of potato wild relative species, Solanum commersonii.</title>
        <authorList>
            <person name="Cho K."/>
        </authorList>
    </citation>
    <scope>NUCLEOTIDE SEQUENCE [LARGE SCALE GENOMIC DNA]</scope>
    <source>
        <strain evidence="7">LZ3.2</strain>
        <tissue evidence="7">Leaf</tissue>
    </source>
</reference>